<keyword evidence="5" id="KW-0255">Endonuclease</keyword>
<feature type="domain" description="Integrase catalytic" evidence="11">
    <location>
        <begin position="1179"/>
        <end position="1337"/>
    </location>
</feature>
<dbReference type="InterPro" id="IPR016197">
    <property type="entry name" value="Chromo-like_dom_sf"/>
</dbReference>
<dbReference type="InterPro" id="IPR036397">
    <property type="entry name" value="RNaseH_sf"/>
</dbReference>
<keyword evidence="4" id="KW-0540">Nuclease</keyword>
<organism evidence="12 13">
    <name type="scientific">Lichtheimia ornata</name>
    <dbReference type="NCBI Taxonomy" id="688661"/>
    <lineage>
        <taxon>Eukaryota</taxon>
        <taxon>Fungi</taxon>
        <taxon>Fungi incertae sedis</taxon>
        <taxon>Mucoromycota</taxon>
        <taxon>Mucoromycotina</taxon>
        <taxon>Mucoromycetes</taxon>
        <taxon>Mucorales</taxon>
        <taxon>Lichtheimiaceae</taxon>
        <taxon>Lichtheimia</taxon>
    </lineage>
</organism>
<evidence type="ECO:0000259" key="9">
    <source>
        <dbReference type="PROSITE" id="PS50013"/>
    </source>
</evidence>
<evidence type="ECO:0000259" key="10">
    <source>
        <dbReference type="PROSITE" id="PS50175"/>
    </source>
</evidence>
<dbReference type="GO" id="GO:0004519">
    <property type="term" value="F:endonuclease activity"/>
    <property type="evidence" value="ECO:0007669"/>
    <property type="project" value="UniProtKB-KW"/>
</dbReference>
<evidence type="ECO:0000256" key="6">
    <source>
        <dbReference type="ARBA" id="ARBA00022801"/>
    </source>
</evidence>
<feature type="region of interest" description="Disordered" evidence="8">
    <location>
        <begin position="1522"/>
        <end position="1554"/>
    </location>
</feature>
<dbReference type="Gene3D" id="3.30.420.10">
    <property type="entry name" value="Ribonuclease H-like superfamily/Ribonuclease H"/>
    <property type="match status" value="1"/>
</dbReference>
<dbReference type="GO" id="GO:0004190">
    <property type="term" value="F:aspartic-type endopeptidase activity"/>
    <property type="evidence" value="ECO:0007669"/>
    <property type="project" value="InterPro"/>
</dbReference>
<keyword evidence="3" id="KW-0548">Nucleotidyltransferase</keyword>
<dbReference type="InterPro" id="IPR001995">
    <property type="entry name" value="Peptidase_A2_cat"/>
</dbReference>
<feature type="region of interest" description="Disordered" evidence="8">
    <location>
        <begin position="1"/>
        <end position="31"/>
    </location>
</feature>
<dbReference type="InterPro" id="IPR050951">
    <property type="entry name" value="Retrovirus_Pol_polyprotein"/>
</dbReference>
<evidence type="ECO:0000256" key="2">
    <source>
        <dbReference type="ARBA" id="ARBA00022679"/>
    </source>
</evidence>
<dbReference type="Pfam" id="PF00665">
    <property type="entry name" value="rve"/>
    <property type="match status" value="1"/>
</dbReference>
<evidence type="ECO:0000256" key="4">
    <source>
        <dbReference type="ARBA" id="ARBA00022722"/>
    </source>
</evidence>
<evidence type="ECO:0000256" key="8">
    <source>
        <dbReference type="SAM" id="MobiDB-lite"/>
    </source>
</evidence>
<dbReference type="GO" id="GO:0006508">
    <property type="term" value="P:proteolysis"/>
    <property type="evidence" value="ECO:0007669"/>
    <property type="project" value="InterPro"/>
</dbReference>
<dbReference type="InterPro" id="IPR000953">
    <property type="entry name" value="Chromo/chromo_shadow_dom"/>
</dbReference>
<dbReference type="InterPro" id="IPR041373">
    <property type="entry name" value="RT_RNaseH"/>
</dbReference>
<evidence type="ECO:0000313" key="13">
    <source>
        <dbReference type="Proteomes" id="UP001234581"/>
    </source>
</evidence>
<feature type="domain" description="Chromo" evidence="9">
    <location>
        <begin position="1469"/>
        <end position="1527"/>
    </location>
</feature>
<dbReference type="GO" id="GO:0003676">
    <property type="term" value="F:nucleic acid binding"/>
    <property type="evidence" value="ECO:0007669"/>
    <property type="project" value="InterPro"/>
</dbReference>
<dbReference type="EC" id="2.7.7.49" evidence="1"/>
<feature type="compositionally biased region" description="Basic and acidic residues" evidence="8">
    <location>
        <begin position="413"/>
        <end position="423"/>
    </location>
</feature>
<dbReference type="PROSITE" id="PS50013">
    <property type="entry name" value="CHROMO_2"/>
    <property type="match status" value="1"/>
</dbReference>
<dbReference type="Gene3D" id="2.40.70.10">
    <property type="entry name" value="Acid Proteases"/>
    <property type="match status" value="1"/>
</dbReference>
<evidence type="ECO:0000259" key="11">
    <source>
        <dbReference type="PROSITE" id="PS50994"/>
    </source>
</evidence>
<dbReference type="GO" id="GO:0003964">
    <property type="term" value="F:RNA-directed DNA polymerase activity"/>
    <property type="evidence" value="ECO:0007669"/>
    <property type="project" value="UniProtKB-KW"/>
</dbReference>
<dbReference type="Gene3D" id="2.40.50.40">
    <property type="match status" value="1"/>
</dbReference>
<dbReference type="Proteomes" id="UP001234581">
    <property type="component" value="Unassembled WGS sequence"/>
</dbReference>
<proteinExistence type="predicted"/>
<dbReference type="InterPro" id="IPR012337">
    <property type="entry name" value="RNaseH-like_sf"/>
</dbReference>
<keyword evidence="2" id="KW-0808">Transferase</keyword>
<reference evidence="12 13" key="1">
    <citation type="submission" date="2023-03" db="EMBL/GenBank/DDBJ databases">
        <title>Genome sequence of Lichtheimia ornata CBS 291.66.</title>
        <authorList>
            <person name="Mohabir J.T."/>
            <person name="Shea T.P."/>
            <person name="Kurbessoian T."/>
            <person name="Berby B."/>
            <person name="Fontaine J."/>
            <person name="Livny J."/>
            <person name="Gnirke A."/>
            <person name="Stajich J.E."/>
            <person name="Cuomo C.A."/>
        </authorList>
    </citation>
    <scope>NUCLEOTIDE SEQUENCE [LARGE SCALE GENOMIC DNA]</scope>
    <source>
        <strain evidence="12">CBS 291.66</strain>
    </source>
</reference>
<dbReference type="CDD" id="cd01647">
    <property type="entry name" value="RT_LTR"/>
    <property type="match status" value="1"/>
</dbReference>
<dbReference type="Pfam" id="PF00078">
    <property type="entry name" value="RVT_1"/>
    <property type="match status" value="1"/>
</dbReference>
<dbReference type="Pfam" id="PF00385">
    <property type="entry name" value="Chromo"/>
    <property type="match status" value="1"/>
</dbReference>
<protein>
    <recommendedName>
        <fullName evidence="1">RNA-directed DNA polymerase</fullName>
        <ecNumber evidence="1">2.7.7.49</ecNumber>
    </recommendedName>
</protein>
<accession>A0AAD7UPU5</accession>
<dbReference type="GO" id="GO:0005634">
    <property type="term" value="C:nucleus"/>
    <property type="evidence" value="ECO:0007669"/>
    <property type="project" value="UniProtKB-ARBA"/>
</dbReference>
<feature type="compositionally biased region" description="Basic residues" evidence="8">
    <location>
        <begin position="1535"/>
        <end position="1554"/>
    </location>
</feature>
<dbReference type="PANTHER" id="PTHR37984:SF5">
    <property type="entry name" value="PROTEIN NYNRIN-LIKE"/>
    <property type="match status" value="1"/>
</dbReference>
<feature type="region of interest" description="Disordered" evidence="8">
    <location>
        <begin position="1086"/>
        <end position="1111"/>
    </location>
</feature>
<feature type="region of interest" description="Disordered" evidence="8">
    <location>
        <begin position="400"/>
        <end position="423"/>
    </location>
</feature>
<dbReference type="GO" id="GO:0015074">
    <property type="term" value="P:DNA integration"/>
    <property type="evidence" value="ECO:0007669"/>
    <property type="project" value="InterPro"/>
</dbReference>
<dbReference type="CDD" id="cd00303">
    <property type="entry name" value="retropepsin_like"/>
    <property type="match status" value="1"/>
</dbReference>
<feature type="compositionally biased region" description="Basic and acidic residues" evidence="8">
    <location>
        <begin position="1522"/>
        <end position="1531"/>
    </location>
</feature>
<dbReference type="EMBL" id="JARTCD010000263">
    <property type="protein sequence ID" value="KAJ8651354.1"/>
    <property type="molecule type" value="Genomic_DNA"/>
</dbReference>
<evidence type="ECO:0000256" key="1">
    <source>
        <dbReference type="ARBA" id="ARBA00012493"/>
    </source>
</evidence>
<sequence>MSSNDQTKTQDVTMTEAQQPQEQQQQDKSKQELVKIIKHYKDKLDKLVSQFSEVMETASTEQIQLRQADIAKTQKALDSFRYTYEREYGEKPKPAKKEKEAKKAKEGGNTTTKVSDRMSAKEVPLFQIAGFSVFDSSKEVYPTAEHFLNRFEKILNANTIGCKKTWKRWLPLAVPHDLDHWFKEKVFARKGMTWDRACKIILKRFTAADQQMHKAKEAYTMMQLPAESVADYGIRFMNAAREGGLEDNHNLAIRFLTSLQDRIQENVQVAWIGKRGSHKPKRVSEILKVANSLTIYKRKREEDPQSNASNKKYWCPHHQQYVKHKPADCNQAVKSKPKGNKAKSKVESLYEDGLCIYCGKEWDPDHRCDEYREAKKKKREAKRQEKKLNALAATAATTTAADNTCNSADPEPATDKMESTDMDEVPHPADDAMEDVLSDIENIEDILIQSSGKCLGNISSNKRSHVLINSPILIQNKRYWALVDSGAEISVVNKRLCHDNNWTIQSIDGNILYPGTGDRCARIGITEPLHISYNGHKTTFVFEVMDLDKEDVIIGADLMPHIGLAITGLAVRWDDEEDSSENEKPDSDTPNDAPAGSDDERKAFFNGINKFLEANANILSTTFCNIPESIVELPTPDGVTSYHRQYPIPFKLRPVIDAAVEKWLKDGVIVKAPVNTSWNSPLTLADKKDAYGNKTGKRPCLDPRHINRYLPDDRYPLPLIREIFQDLGGAKVFTTLDLTNAFHRFKIKEADQHKTTFTHNGQQYMFQGCPFGLKPISSKFQRVMHIIFKDMPFVRTFVDDIVIFSSDMDTHREHVQQAIHALTAANLILNPNKCHFAQKSIYLLGFCISHNGIKLDPRKVSNALTWPIPQCGKDIQRFMGIVNYFRSHIPNVSQTSAPLEALREKGSLRGYWTRDHTLRFNNLKEALAANVPLKYPDLNEPFYVATDASNYGIGAVLFQMKDNKARYIGFMARSLSKSERNYSTTKRELLAVIYALDKFHQFLWGNPFTLYTDHKALTYLHTQKIANPMMINWLDTILNYSFKVVHLPGLKNVLPDRLSRLFTPSAQLEGGKVARSNKRIAAIKSRRRRRKQLITAPSPKIPTDTLTPTTDADKQSDLEDAHYQVGHAGAEHIVRYLQHTKGVHWNSILQDAVEIVKRCSQCQKYNIAKKGYNPLRPIYAYIPGDHWAVDLATFNQTTHSGNNYLLVMVDVCTRFCILRALPNKKSDTLVHAFTQIFCDFGLPKVIQSDNGAEFKNHLMKKLVDSLGIEHRLTTPYHPRANGIAERWVQSSTQIIRKRIEGSGKDWDYYVPSTQLALNMRVSKRLQCPPFSLMFARNVNEFRDYRQEDSTNVKPMSYEQLVERIEHMQKVVFPALKERTMLYINLQKKKFDKKHRLIDFPEQSHVMARVQTRGSKLAPVYEGPYTVLRKTQGGSYILQDETGSLMPRDYAPSELKLISQDEVIPADELYEVQAIINHRGKPNKREYLVRWKGYGPEDDTWLTPDKFTDPDFIMQYWNRLGQKDDQSQHHADNTSSKRKATGNHTTTRRSKRLRK</sequence>
<dbReference type="InterPro" id="IPR043502">
    <property type="entry name" value="DNA/RNA_pol_sf"/>
</dbReference>
<dbReference type="Gene3D" id="3.10.10.10">
    <property type="entry name" value="HIV Type 1 Reverse Transcriptase, subunit A, domain 1"/>
    <property type="match status" value="1"/>
</dbReference>
<dbReference type="FunFam" id="3.30.70.270:FF:000020">
    <property type="entry name" value="Transposon Tf2-6 polyprotein-like Protein"/>
    <property type="match status" value="1"/>
</dbReference>
<feature type="region of interest" description="Disordered" evidence="8">
    <location>
        <begin position="88"/>
        <end position="116"/>
    </location>
</feature>
<dbReference type="InterPro" id="IPR021109">
    <property type="entry name" value="Peptidase_aspartic_dom_sf"/>
</dbReference>
<feature type="compositionally biased region" description="Polar residues" evidence="8">
    <location>
        <begin position="1"/>
        <end position="17"/>
    </location>
</feature>
<dbReference type="SUPFAM" id="SSF53098">
    <property type="entry name" value="Ribonuclease H-like"/>
    <property type="match status" value="1"/>
</dbReference>
<comment type="caution">
    <text evidence="12">The sequence shown here is derived from an EMBL/GenBank/DDBJ whole genome shotgun (WGS) entry which is preliminary data.</text>
</comment>
<dbReference type="InterPro" id="IPR000477">
    <property type="entry name" value="RT_dom"/>
</dbReference>
<keyword evidence="6" id="KW-0378">Hydrolase</keyword>
<dbReference type="InterPro" id="IPR001584">
    <property type="entry name" value="Integrase_cat-core"/>
</dbReference>
<dbReference type="GeneID" id="83220418"/>
<evidence type="ECO:0000313" key="12">
    <source>
        <dbReference type="EMBL" id="KAJ8651354.1"/>
    </source>
</evidence>
<dbReference type="SUPFAM" id="SSF50630">
    <property type="entry name" value="Acid proteases"/>
    <property type="match status" value="1"/>
</dbReference>
<evidence type="ECO:0000256" key="5">
    <source>
        <dbReference type="ARBA" id="ARBA00022759"/>
    </source>
</evidence>
<dbReference type="PROSITE" id="PS50994">
    <property type="entry name" value="INTEGRASE"/>
    <property type="match status" value="1"/>
</dbReference>
<feature type="compositionally biased region" description="Basic and acidic residues" evidence="8">
    <location>
        <begin position="88"/>
        <end position="106"/>
    </location>
</feature>
<dbReference type="SUPFAM" id="SSF54160">
    <property type="entry name" value="Chromo domain-like"/>
    <property type="match status" value="1"/>
</dbReference>
<dbReference type="Gene3D" id="1.10.340.70">
    <property type="match status" value="1"/>
</dbReference>
<dbReference type="PROSITE" id="PS50175">
    <property type="entry name" value="ASP_PROT_RETROV"/>
    <property type="match status" value="1"/>
</dbReference>
<dbReference type="Gene3D" id="3.30.70.270">
    <property type="match status" value="2"/>
</dbReference>
<feature type="domain" description="Peptidase A2" evidence="10">
    <location>
        <begin position="479"/>
        <end position="517"/>
    </location>
</feature>
<dbReference type="CDD" id="cd09274">
    <property type="entry name" value="RNase_HI_RT_Ty3"/>
    <property type="match status" value="1"/>
</dbReference>
<dbReference type="SMART" id="SM00298">
    <property type="entry name" value="CHROMO"/>
    <property type="match status" value="1"/>
</dbReference>
<keyword evidence="13" id="KW-1185">Reference proteome</keyword>
<keyword evidence="7" id="KW-0695">RNA-directed DNA polymerase</keyword>
<dbReference type="PANTHER" id="PTHR37984">
    <property type="entry name" value="PROTEIN CBG26694"/>
    <property type="match status" value="1"/>
</dbReference>
<dbReference type="InterPro" id="IPR043128">
    <property type="entry name" value="Rev_trsase/Diguanyl_cyclase"/>
</dbReference>
<dbReference type="InterPro" id="IPR023780">
    <property type="entry name" value="Chromo_domain"/>
</dbReference>
<name>A0AAD7UPU5_9FUNG</name>
<dbReference type="Pfam" id="PF17917">
    <property type="entry name" value="RT_RNaseH"/>
    <property type="match status" value="1"/>
</dbReference>
<evidence type="ECO:0000256" key="7">
    <source>
        <dbReference type="ARBA" id="ARBA00022918"/>
    </source>
</evidence>
<gene>
    <name evidence="12" type="ORF">O0I10_013137</name>
</gene>
<dbReference type="SUPFAM" id="SSF56672">
    <property type="entry name" value="DNA/RNA polymerases"/>
    <property type="match status" value="1"/>
</dbReference>
<dbReference type="RefSeq" id="XP_058336269.1">
    <property type="nucleotide sequence ID" value="XM_058492965.1"/>
</dbReference>
<evidence type="ECO:0000256" key="3">
    <source>
        <dbReference type="ARBA" id="ARBA00022695"/>
    </source>
</evidence>
<feature type="region of interest" description="Disordered" evidence="8">
    <location>
        <begin position="575"/>
        <end position="599"/>
    </location>
</feature>